<dbReference type="GO" id="GO:0004519">
    <property type="term" value="F:endonuclease activity"/>
    <property type="evidence" value="ECO:0007669"/>
    <property type="project" value="UniProtKB-KW"/>
</dbReference>
<name>A0A4D6E3X2_9CAUD</name>
<organism evidence="1 2">
    <name type="scientific">Gordonia phage GodonK</name>
    <dbReference type="NCBI Taxonomy" id="2562192"/>
    <lineage>
        <taxon>Viruses</taxon>
        <taxon>Duplodnaviria</taxon>
        <taxon>Heunggongvirae</taxon>
        <taxon>Uroviricota</taxon>
        <taxon>Caudoviricetes</taxon>
        <taxon>Godonkavirus</taxon>
        <taxon>Godonkavirus godonK</taxon>
    </lineage>
</organism>
<keyword evidence="1" id="KW-0540">Nuclease</keyword>
<dbReference type="KEGG" id="vg:55012964"/>
<dbReference type="RefSeq" id="YP_009821507.1">
    <property type="nucleotide sequence ID" value="NC_048176.1"/>
</dbReference>
<sequence length="133" mass="15565">MAYKDPDKQRQYQREWRARRRDEWFADKVCVDCNTTENLQLDHVDPSLKIDHRIWSWSAARREAELAKCVVRCHDCHVVKTVAHGDKRTARQREAASKRTQIVVEAGPVTCDCGRVFPHKYASLRHVSLCKPH</sequence>
<keyword evidence="1" id="KW-0255">Endonuclease</keyword>
<evidence type="ECO:0000313" key="2">
    <source>
        <dbReference type="Proteomes" id="UP000297070"/>
    </source>
</evidence>
<dbReference type="Proteomes" id="UP000297070">
    <property type="component" value="Segment"/>
</dbReference>
<accession>A0A4D6E3X2</accession>
<protein>
    <submittedName>
        <fullName evidence="1">HNH endonuclease</fullName>
    </submittedName>
</protein>
<evidence type="ECO:0000313" key="1">
    <source>
        <dbReference type="EMBL" id="QBZ72742.1"/>
    </source>
</evidence>
<dbReference type="EMBL" id="MK620899">
    <property type="protein sequence ID" value="QBZ72742.1"/>
    <property type="molecule type" value="Genomic_DNA"/>
</dbReference>
<reference evidence="1 2" key="1">
    <citation type="submission" date="2019-03" db="EMBL/GenBank/DDBJ databases">
        <authorList>
            <person name="Douthitt C."/>
            <person name="D'Elia T."/>
            <person name="Bockoras C."/>
            <person name="Boss C."/>
            <person name="Clemons M."/>
            <person name="Green W."/>
            <person name="Harel H."/>
            <person name="Larralde J."/>
            <person name="Lopez M."/>
            <person name="Magana D."/>
            <person name="Miguel M."/>
            <person name="Muschweck L."/>
            <person name="Olivos K."/>
            <person name="Racette D."/>
            <person name="Reynolds M."/>
            <person name="Ru Y."/>
            <person name="Santana M."/>
            <person name="Simon R."/>
            <person name="Smotrilla K."/>
            <person name="Sufficool B."/>
            <person name="Tamayo B."/>
            <person name="Tirado E."/>
            <person name="Vajanyi M."/>
            <person name="Weger M."/>
            <person name="Wehr A."/>
            <person name="Whitaker K."/>
            <person name="Garlena R.A."/>
            <person name="Russell D.A."/>
            <person name="Pope W.H."/>
            <person name="Jacobs-Sera D."/>
            <person name="Hatfull G.F."/>
        </authorList>
    </citation>
    <scope>NUCLEOTIDE SEQUENCE [LARGE SCALE GENOMIC DNA]</scope>
</reference>
<proteinExistence type="predicted"/>
<gene>
    <name evidence="1" type="primary">128</name>
    <name evidence="1" type="ORF">SEA_GODONK_128</name>
</gene>
<keyword evidence="2" id="KW-1185">Reference proteome</keyword>
<keyword evidence="1" id="KW-0378">Hydrolase</keyword>
<dbReference type="GeneID" id="55012964"/>